<dbReference type="AlphaFoldDB" id="A0A0R2A3K8"/>
<sequence>MTYQDVLTHLQLWQATIDAAEFGSDAYHDAKERYDQILGVLTWREWNFLRDHAKKDVTPEATAKIIAAVVNDEDPTPILNLALNHRLSWNFLHYRRKQQLTLTDVTHIIPDFSEGDLRKIEAGSIDLKSADWAQLFQALTVSVHLKFS</sequence>
<organism evidence="1 2">
    <name type="scientific">Paucilactobacillus vaccinostercus DSM 20634</name>
    <dbReference type="NCBI Taxonomy" id="1423813"/>
    <lineage>
        <taxon>Bacteria</taxon>
        <taxon>Bacillati</taxon>
        <taxon>Bacillota</taxon>
        <taxon>Bacilli</taxon>
        <taxon>Lactobacillales</taxon>
        <taxon>Lactobacillaceae</taxon>
        <taxon>Paucilactobacillus</taxon>
    </lineage>
</organism>
<dbReference type="RefSeq" id="WP_057778032.1">
    <property type="nucleotide sequence ID" value="NZ_AYYY01000014.1"/>
</dbReference>
<evidence type="ECO:0000313" key="2">
    <source>
        <dbReference type="Proteomes" id="UP000051733"/>
    </source>
</evidence>
<dbReference type="EMBL" id="AYYY01000014">
    <property type="protein sequence ID" value="KRM62014.1"/>
    <property type="molecule type" value="Genomic_DNA"/>
</dbReference>
<proteinExistence type="predicted"/>
<keyword evidence="2" id="KW-1185">Reference proteome</keyword>
<dbReference type="PATRIC" id="fig|1423813.3.peg.1111"/>
<gene>
    <name evidence="1" type="ORF">FC26_GL001092</name>
</gene>
<dbReference type="Proteomes" id="UP000051733">
    <property type="component" value="Unassembled WGS sequence"/>
</dbReference>
<evidence type="ECO:0000313" key="1">
    <source>
        <dbReference type="EMBL" id="KRM62014.1"/>
    </source>
</evidence>
<reference evidence="1 2" key="1">
    <citation type="journal article" date="2015" name="Genome Announc.">
        <title>Expanding the biotechnology potential of lactobacilli through comparative genomics of 213 strains and associated genera.</title>
        <authorList>
            <person name="Sun Z."/>
            <person name="Harris H.M."/>
            <person name="McCann A."/>
            <person name="Guo C."/>
            <person name="Argimon S."/>
            <person name="Zhang W."/>
            <person name="Yang X."/>
            <person name="Jeffery I.B."/>
            <person name="Cooney J.C."/>
            <person name="Kagawa T.F."/>
            <person name="Liu W."/>
            <person name="Song Y."/>
            <person name="Salvetti E."/>
            <person name="Wrobel A."/>
            <person name="Rasinkangas P."/>
            <person name="Parkhill J."/>
            <person name="Rea M.C."/>
            <person name="O'Sullivan O."/>
            <person name="Ritari J."/>
            <person name="Douillard F.P."/>
            <person name="Paul Ross R."/>
            <person name="Yang R."/>
            <person name="Briner A.E."/>
            <person name="Felis G.E."/>
            <person name="de Vos W.M."/>
            <person name="Barrangou R."/>
            <person name="Klaenhammer T.R."/>
            <person name="Caufield P.W."/>
            <person name="Cui Y."/>
            <person name="Zhang H."/>
            <person name="O'Toole P.W."/>
        </authorList>
    </citation>
    <scope>NUCLEOTIDE SEQUENCE [LARGE SCALE GENOMIC DNA]</scope>
    <source>
        <strain evidence="1 2">DSM 20634</strain>
    </source>
</reference>
<name>A0A0R2A3K8_9LACO</name>
<accession>A0A0R2A3K8</accession>
<protein>
    <submittedName>
        <fullName evidence="1">Uncharacterized protein</fullName>
    </submittedName>
</protein>
<comment type="caution">
    <text evidence="1">The sequence shown here is derived from an EMBL/GenBank/DDBJ whole genome shotgun (WGS) entry which is preliminary data.</text>
</comment>